<dbReference type="Pfam" id="PF00646">
    <property type="entry name" value="F-box"/>
    <property type="match status" value="1"/>
</dbReference>
<evidence type="ECO:0000256" key="1">
    <source>
        <dbReference type="SAM" id="MobiDB-lite"/>
    </source>
</evidence>
<evidence type="ECO:0000313" key="4">
    <source>
        <dbReference type="Proteomes" id="UP000789570"/>
    </source>
</evidence>
<dbReference type="SUPFAM" id="SSF81383">
    <property type="entry name" value="F-box domain"/>
    <property type="match status" value="1"/>
</dbReference>
<dbReference type="InterPro" id="IPR036047">
    <property type="entry name" value="F-box-like_dom_sf"/>
</dbReference>
<dbReference type="AlphaFoldDB" id="A0A9N8W4P4"/>
<gene>
    <name evidence="3" type="ORF">FCALED_LOCUS2373</name>
</gene>
<evidence type="ECO:0000313" key="3">
    <source>
        <dbReference type="EMBL" id="CAG8474115.1"/>
    </source>
</evidence>
<dbReference type="EMBL" id="CAJVPQ010000353">
    <property type="protein sequence ID" value="CAG8474115.1"/>
    <property type="molecule type" value="Genomic_DNA"/>
</dbReference>
<evidence type="ECO:0000259" key="2">
    <source>
        <dbReference type="Pfam" id="PF00646"/>
    </source>
</evidence>
<feature type="compositionally biased region" description="Polar residues" evidence="1">
    <location>
        <begin position="18"/>
        <end position="27"/>
    </location>
</feature>
<protein>
    <submittedName>
        <fullName evidence="3">9453_t:CDS:1</fullName>
    </submittedName>
</protein>
<proteinExistence type="predicted"/>
<comment type="caution">
    <text evidence="3">The sequence shown here is derived from an EMBL/GenBank/DDBJ whole genome shotgun (WGS) entry which is preliminary data.</text>
</comment>
<feature type="region of interest" description="Disordered" evidence="1">
    <location>
        <begin position="1"/>
        <end position="27"/>
    </location>
</feature>
<reference evidence="3" key="1">
    <citation type="submission" date="2021-06" db="EMBL/GenBank/DDBJ databases">
        <authorList>
            <person name="Kallberg Y."/>
            <person name="Tangrot J."/>
            <person name="Rosling A."/>
        </authorList>
    </citation>
    <scope>NUCLEOTIDE SEQUENCE</scope>
    <source>
        <strain evidence="3">UK204</strain>
    </source>
</reference>
<feature type="compositionally biased region" description="Basic residues" evidence="1">
    <location>
        <begin position="68"/>
        <end position="77"/>
    </location>
</feature>
<feature type="region of interest" description="Disordered" evidence="1">
    <location>
        <begin position="45"/>
        <end position="92"/>
    </location>
</feature>
<dbReference type="OrthoDB" id="2322499at2759"/>
<dbReference type="InterPro" id="IPR001810">
    <property type="entry name" value="F-box_dom"/>
</dbReference>
<keyword evidence="4" id="KW-1185">Reference proteome</keyword>
<feature type="domain" description="F-box" evidence="2">
    <location>
        <begin position="96"/>
        <end position="135"/>
    </location>
</feature>
<name>A0A9N8W4P4_9GLOM</name>
<accession>A0A9N8W4P4</accession>
<organism evidence="3 4">
    <name type="scientific">Funneliformis caledonium</name>
    <dbReference type="NCBI Taxonomy" id="1117310"/>
    <lineage>
        <taxon>Eukaryota</taxon>
        <taxon>Fungi</taxon>
        <taxon>Fungi incertae sedis</taxon>
        <taxon>Mucoromycota</taxon>
        <taxon>Glomeromycotina</taxon>
        <taxon>Glomeromycetes</taxon>
        <taxon>Glomerales</taxon>
        <taxon>Glomeraceae</taxon>
        <taxon>Funneliformis</taxon>
    </lineage>
</organism>
<dbReference type="Proteomes" id="UP000789570">
    <property type="component" value="Unassembled WGS sequence"/>
</dbReference>
<sequence length="283" mass="33654">MEQMQHVIDFPRTKRNESSCNTKQTSVVNPSPNFSYLFNSFPSNVNNSNETTAQAAGKSTKERERARPKQPIKRRRTQCGTEQSKKKQPPKENNILRFAPEIFVNICKFLRPIDLISLSKVCKLYHNYLCSDDVHSTENIWKFSRENHEGMTLTPPEGMNERKYCMLLVERGCQICKKPKIRKIYWAFRVRCCRECLLKHTKSEYRILQELKISPVILYGLAYTTHCFWNKWNGEFPVKFYWLSQVEKMEREYQSLPPDQRNRWVMDMMRKGQNLMTDVNMRS</sequence>